<organism evidence="2 3">
    <name type="scientific">Acrobeloides nanus</name>
    <dbReference type="NCBI Taxonomy" id="290746"/>
    <lineage>
        <taxon>Eukaryota</taxon>
        <taxon>Metazoa</taxon>
        <taxon>Ecdysozoa</taxon>
        <taxon>Nematoda</taxon>
        <taxon>Chromadorea</taxon>
        <taxon>Rhabditida</taxon>
        <taxon>Tylenchina</taxon>
        <taxon>Cephalobomorpha</taxon>
        <taxon>Cephaloboidea</taxon>
        <taxon>Cephalobidae</taxon>
        <taxon>Acrobeloides</taxon>
    </lineage>
</organism>
<dbReference type="WBParaSite" id="ACRNAN_scaffold2884.g19381.t1">
    <property type="protein sequence ID" value="ACRNAN_scaffold2884.g19381.t1"/>
    <property type="gene ID" value="ACRNAN_scaffold2884.g19381"/>
</dbReference>
<proteinExistence type="predicted"/>
<protein>
    <submittedName>
        <fullName evidence="3">MD-2-related lipid-recognition domain-containing protein</fullName>
    </submittedName>
</protein>
<dbReference type="PROSITE" id="PS51257">
    <property type="entry name" value="PROKAR_LIPOPROTEIN"/>
    <property type="match status" value="1"/>
</dbReference>
<dbReference type="PANTHER" id="PTHR35573">
    <property type="entry name" value="PROTEIN CBG22129"/>
    <property type="match status" value="1"/>
</dbReference>
<dbReference type="AlphaFoldDB" id="A0A914DJK9"/>
<accession>A0A914DJK9</accession>
<keyword evidence="1" id="KW-0732">Signal</keyword>
<sequence>MERLILCFFAIIAVISCTFIRPKKPYSFASCPFPNGTDTAMHIYNCDGDYAITTSGAQVFIGNTTQTMYPIDPRKPMTLALTAYNKGVQINDNKANVTIFEYQDDWATKQCKWNSVPTFGLLNGIDGCDYAHNCPLTTGPLTLRLPLDLSGFSAIINLLAANVPYQLHIEIFNYNSGSNDGMIACVVAQVRFEETN</sequence>
<evidence type="ECO:0000313" key="2">
    <source>
        <dbReference type="Proteomes" id="UP000887540"/>
    </source>
</evidence>
<feature type="chain" id="PRO_5037680028" evidence="1">
    <location>
        <begin position="18"/>
        <end position="196"/>
    </location>
</feature>
<dbReference type="PANTHER" id="PTHR35573:SF3">
    <property type="entry name" value="ML DOMAIN-CONTAINING PROTEIN"/>
    <property type="match status" value="1"/>
</dbReference>
<feature type="signal peptide" evidence="1">
    <location>
        <begin position="1"/>
        <end position="17"/>
    </location>
</feature>
<evidence type="ECO:0000256" key="1">
    <source>
        <dbReference type="SAM" id="SignalP"/>
    </source>
</evidence>
<dbReference type="Proteomes" id="UP000887540">
    <property type="component" value="Unplaced"/>
</dbReference>
<evidence type="ECO:0000313" key="3">
    <source>
        <dbReference type="WBParaSite" id="ACRNAN_scaffold2884.g19381.t1"/>
    </source>
</evidence>
<keyword evidence="2" id="KW-1185">Reference proteome</keyword>
<reference evidence="3" key="1">
    <citation type="submission" date="2022-11" db="UniProtKB">
        <authorList>
            <consortium name="WormBaseParasite"/>
        </authorList>
    </citation>
    <scope>IDENTIFICATION</scope>
</reference>
<name>A0A914DJK9_9BILA</name>